<organism evidence="4 5">
    <name type="scientific">Paramuricea clavata</name>
    <name type="common">Red gorgonian</name>
    <name type="synonym">Violescent sea-whip</name>
    <dbReference type="NCBI Taxonomy" id="317549"/>
    <lineage>
        <taxon>Eukaryota</taxon>
        <taxon>Metazoa</taxon>
        <taxon>Cnidaria</taxon>
        <taxon>Anthozoa</taxon>
        <taxon>Octocorallia</taxon>
        <taxon>Malacalcyonacea</taxon>
        <taxon>Plexauridae</taxon>
        <taxon>Paramuricea</taxon>
    </lineage>
</organism>
<dbReference type="Pfam" id="PF14523">
    <property type="entry name" value="Syntaxin_2"/>
    <property type="match status" value="1"/>
</dbReference>
<feature type="region of interest" description="Disordered" evidence="2">
    <location>
        <begin position="1"/>
        <end position="26"/>
    </location>
</feature>
<dbReference type="PANTHER" id="PTHR19957:SF38">
    <property type="entry name" value="LD27581P"/>
    <property type="match status" value="1"/>
</dbReference>
<dbReference type="GO" id="GO:0031201">
    <property type="term" value="C:SNARE complex"/>
    <property type="evidence" value="ECO:0007669"/>
    <property type="project" value="TreeGrafter"/>
</dbReference>
<protein>
    <submittedName>
        <fullName evidence="4">t-SNARE domain-containing 1 isoform X1</fullName>
    </submittedName>
</protein>
<evidence type="ECO:0000313" key="4">
    <source>
        <dbReference type="EMBL" id="CAB4003307.1"/>
    </source>
</evidence>
<dbReference type="Proteomes" id="UP001152795">
    <property type="component" value="Unassembled WGS sequence"/>
</dbReference>
<dbReference type="CDD" id="cd15847">
    <property type="entry name" value="SNARE_syntaxin7_like"/>
    <property type="match status" value="1"/>
</dbReference>
<evidence type="ECO:0000256" key="3">
    <source>
        <dbReference type="SAM" id="Phobius"/>
    </source>
</evidence>
<keyword evidence="3" id="KW-0812">Transmembrane</keyword>
<dbReference type="FunFam" id="1.20.5.110:FF:000059">
    <property type="entry name" value="Related to syntaxin 12"/>
    <property type="match status" value="1"/>
</dbReference>
<keyword evidence="3" id="KW-0472">Membrane</keyword>
<sequence length="289" mass="32833">MSEEFSGGYGSIRGQSGGNQDDRGASGGYQSEDYVIFQSLSDTISSNIFQINSNVQALERICKQLGNQLTEVPYDKLHRIQQGTNKLASDTTVCLKRMINLQGSSVSEKRKQRLQQERLKDEFENSISKYRNIQKKLSEKSKQMMNSTGTVKFTSHRGDQIPGFDDGDDKTRLLSDEQQSQQQLEDSVSLDQSLLEERERMTRQLESDILDVNEIFRDLASIVHDQGEVVDSIEGHVIRAHDDVENANEQLQKASVYRRKARKKKCCLLLILLIILAIIAIIIYIKTKN</sequence>
<dbReference type="SMART" id="SM00397">
    <property type="entry name" value="t_SNARE"/>
    <property type="match status" value="1"/>
</dbReference>
<feature type="region of interest" description="Disordered" evidence="2">
    <location>
        <begin position="150"/>
        <end position="187"/>
    </location>
</feature>
<dbReference type="Pfam" id="PF05739">
    <property type="entry name" value="SNARE"/>
    <property type="match status" value="1"/>
</dbReference>
<dbReference type="PANTHER" id="PTHR19957">
    <property type="entry name" value="SYNTAXIN"/>
    <property type="match status" value="1"/>
</dbReference>
<dbReference type="AlphaFoldDB" id="A0A7D9E8V1"/>
<evidence type="ECO:0000256" key="2">
    <source>
        <dbReference type="SAM" id="MobiDB-lite"/>
    </source>
</evidence>
<evidence type="ECO:0000256" key="1">
    <source>
        <dbReference type="ARBA" id="ARBA00009063"/>
    </source>
</evidence>
<dbReference type="InterPro" id="IPR045242">
    <property type="entry name" value="Syntaxin"/>
</dbReference>
<dbReference type="InterPro" id="IPR010989">
    <property type="entry name" value="SNARE"/>
</dbReference>
<proteinExistence type="inferred from homology"/>
<dbReference type="EMBL" id="CACRXK020004592">
    <property type="protein sequence ID" value="CAB4003307.1"/>
    <property type="molecule type" value="Genomic_DNA"/>
</dbReference>
<dbReference type="SMART" id="SM00503">
    <property type="entry name" value="SynN"/>
    <property type="match status" value="1"/>
</dbReference>
<keyword evidence="5" id="KW-1185">Reference proteome</keyword>
<accession>A0A7D9E8V1</accession>
<dbReference type="Gene3D" id="1.20.58.70">
    <property type="match status" value="1"/>
</dbReference>
<feature type="transmembrane region" description="Helical" evidence="3">
    <location>
        <begin position="266"/>
        <end position="285"/>
    </location>
</feature>
<feature type="compositionally biased region" description="Gly residues" evidence="2">
    <location>
        <begin position="7"/>
        <end position="17"/>
    </location>
</feature>
<comment type="similarity">
    <text evidence="1">Belongs to the syntaxin family.</text>
</comment>
<dbReference type="OrthoDB" id="75754at2759"/>
<gene>
    <name evidence="4" type="ORF">PACLA_8A054228</name>
</gene>
<dbReference type="GO" id="GO:0006886">
    <property type="term" value="P:intracellular protein transport"/>
    <property type="evidence" value="ECO:0007669"/>
    <property type="project" value="TreeGrafter"/>
</dbReference>
<comment type="caution">
    <text evidence="4">The sequence shown here is derived from an EMBL/GenBank/DDBJ whole genome shotgun (WGS) entry which is preliminary data.</text>
</comment>
<name>A0A7D9E8V1_PARCT</name>
<dbReference type="InterPro" id="IPR006011">
    <property type="entry name" value="Syntaxin_N"/>
</dbReference>
<dbReference type="InterPro" id="IPR000727">
    <property type="entry name" value="T_SNARE_dom"/>
</dbReference>
<dbReference type="GO" id="GO:0012505">
    <property type="term" value="C:endomembrane system"/>
    <property type="evidence" value="ECO:0007669"/>
    <property type="project" value="TreeGrafter"/>
</dbReference>
<feature type="compositionally biased region" description="Low complexity" evidence="2">
    <location>
        <begin position="176"/>
        <end position="187"/>
    </location>
</feature>
<dbReference type="SUPFAM" id="SSF47661">
    <property type="entry name" value="t-snare proteins"/>
    <property type="match status" value="1"/>
</dbReference>
<dbReference type="GO" id="GO:0048278">
    <property type="term" value="P:vesicle docking"/>
    <property type="evidence" value="ECO:0007669"/>
    <property type="project" value="TreeGrafter"/>
</dbReference>
<dbReference type="PROSITE" id="PS50192">
    <property type="entry name" value="T_SNARE"/>
    <property type="match status" value="1"/>
</dbReference>
<keyword evidence="3" id="KW-1133">Transmembrane helix</keyword>
<dbReference type="GO" id="GO:0000149">
    <property type="term" value="F:SNARE binding"/>
    <property type="evidence" value="ECO:0007669"/>
    <property type="project" value="TreeGrafter"/>
</dbReference>
<dbReference type="Gene3D" id="1.20.5.110">
    <property type="match status" value="1"/>
</dbReference>
<dbReference type="GO" id="GO:0006906">
    <property type="term" value="P:vesicle fusion"/>
    <property type="evidence" value="ECO:0007669"/>
    <property type="project" value="TreeGrafter"/>
</dbReference>
<evidence type="ECO:0000313" key="5">
    <source>
        <dbReference type="Proteomes" id="UP001152795"/>
    </source>
</evidence>
<dbReference type="GO" id="GO:0005484">
    <property type="term" value="F:SNAP receptor activity"/>
    <property type="evidence" value="ECO:0007669"/>
    <property type="project" value="TreeGrafter"/>
</dbReference>
<reference evidence="4" key="1">
    <citation type="submission" date="2020-04" db="EMBL/GenBank/DDBJ databases">
        <authorList>
            <person name="Alioto T."/>
            <person name="Alioto T."/>
            <person name="Gomez Garrido J."/>
        </authorList>
    </citation>
    <scope>NUCLEOTIDE SEQUENCE</scope>
    <source>
        <strain evidence="4">A484AB</strain>
    </source>
</reference>